<dbReference type="InterPro" id="IPR040449">
    <property type="entry name" value="Peptidase_S66_N"/>
</dbReference>
<organism evidence="5 6">
    <name type="scientific">Bacillus thermotolerans</name>
    <name type="common">Quasibacillus thermotolerans</name>
    <dbReference type="NCBI Taxonomy" id="1221996"/>
    <lineage>
        <taxon>Bacteria</taxon>
        <taxon>Bacillati</taxon>
        <taxon>Bacillota</taxon>
        <taxon>Bacilli</taxon>
        <taxon>Bacillales</taxon>
        <taxon>Bacillaceae</taxon>
        <taxon>Bacillus</taxon>
    </lineage>
</organism>
<comment type="caution">
    <text evidence="5">The sequence shown here is derived from an EMBL/GenBank/DDBJ whole genome shotgun (WGS) entry which is preliminary data.</text>
</comment>
<keyword evidence="6" id="KW-1185">Reference proteome</keyword>
<dbReference type="InterPro" id="IPR040921">
    <property type="entry name" value="Peptidase_S66C"/>
</dbReference>
<dbReference type="EMBL" id="JWIR02000020">
    <property type="protein sequence ID" value="KKB41636.1"/>
    <property type="molecule type" value="Genomic_DNA"/>
</dbReference>
<gene>
    <name evidence="5" type="ORF">QY95_00638</name>
</gene>
<dbReference type="Pfam" id="PF17676">
    <property type="entry name" value="Peptidase_S66C"/>
    <property type="match status" value="1"/>
</dbReference>
<evidence type="ECO:0000259" key="3">
    <source>
        <dbReference type="Pfam" id="PF02016"/>
    </source>
</evidence>
<sequence length="337" mass="37246">MLKEEKEGGITMQPPRLQPGDEIRVIAPSMSMALVKGEQKALAQERLERFGFRVTFGRYVDEHDLVFSTSVEKRLEDLHEAFSDPKVKAIFTAVGGYNTNQLLAHIDYELIKKNPKILLGCGDITALQLAIYQKTGLITYSGPHFSMFGLRAFDDYTMQGMIAALTNDAPFELEPSDTWSDEPWHIEEEDRSYYTNKGPLIVTEGSAKGRLIAGNLSTINLLQGTEFMPSLKNAILFIEDDSETHLMKFDRDLQSLLHLPDAAELQALLIGRFQKESDITEAALISVLKNKPELAHIPVMANVNIGHTDPAATLPTGGAAEVTAVNGETEIMIASQV</sequence>
<feature type="domain" description="LD-carboxypeptidase C-terminal" evidence="4">
    <location>
        <begin position="208"/>
        <end position="322"/>
    </location>
</feature>
<keyword evidence="2" id="KW-0378">Hydrolase</keyword>
<feature type="domain" description="LD-carboxypeptidase N-terminal" evidence="3">
    <location>
        <begin position="23"/>
        <end position="142"/>
    </location>
</feature>
<name>A0A0F5I7Z7_BACTR</name>
<dbReference type="CDD" id="cd07062">
    <property type="entry name" value="Peptidase_S66_mccF_like"/>
    <property type="match status" value="1"/>
</dbReference>
<evidence type="ECO:0000259" key="4">
    <source>
        <dbReference type="Pfam" id="PF17676"/>
    </source>
</evidence>
<evidence type="ECO:0000256" key="2">
    <source>
        <dbReference type="ARBA" id="ARBA00022801"/>
    </source>
</evidence>
<dbReference type="Gene3D" id="3.50.30.60">
    <property type="entry name" value="LD-carboxypeptidase A C-terminal domain-like"/>
    <property type="match status" value="1"/>
</dbReference>
<dbReference type="Gene3D" id="3.40.50.10740">
    <property type="entry name" value="Class I glutamine amidotransferase-like"/>
    <property type="match status" value="1"/>
</dbReference>
<proteinExistence type="inferred from homology"/>
<protein>
    <submittedName>
        <fullName evidence="5">Muramoyltetrapeptide carboxypeptidase</fullName>
    </submittedName>
</protein>
<accession>A0A0F5I7Z7</accession>
<dbReference type="InterPro" id="IPR027461">
    <property type="entry name" value="Carboxypeptidase_A_C_sf"/>
</dbReference>
<dbReference type="SUPFAM" id="SSF141986">
    <property type="entry name" value="LD-carboxypeptidase A C-terminal domain-like"/>
    <property type="match status" value="1"/>
</dbReference>
<dbReference type="GO" id="GO:0004180">
    <property type="term" value="F:carboxypeptidase activity"/>
    <property type="evidence" value="ECO:0007669"/>
    <property type="project" value="UniProtKB-KW"/>
</dbReference>
<evidence type="ECO:0000313" key="5">
    <source>
        <dbReference type="EMBL" id="KKB41636.1"/>
    </source>
</evidence>
<dbReference type="STRING" id="1221996.QY95_00638"/>
<dbReference type="InterPro" id="IPR027478">
    <property type="entry name" value="LdcA_N"/>
</dbReference>
<dbReference type="AlphaFoldDB" id="A0A0F5I7Z7"/>
<dbReference type="SUPFAM" id="SSF52317">
    <property type="entry name" value="Class I glutamine amidotransferase-like"/>
    <property type="match status" value="1"/>
</dbReference>
<dbReference type="Pfam" id="PF02016">
    <property type="entry name" value="Peptidase_S66"/>
    <property type="match status" value="1"/>
</dbReference>
<dbReference type="InterPro" id="IPR003507">
    <property type="entry name" value="S66_fam"/>
</dbReference>
<dbReference type="PANTHER" id="PTHR30237">
    <property type="entry name" value="MURAMOYLTETRAPEPTIDE CARBOXYPEPTIDASE"/>
    <property type="match status" value="1"/>
</dbReference>
<dbReference type="Proteomes" id="UP000031563">
    <property type="component" value="Unassembled WGS sequence"/>
</dbReference>
<keyword evidence="5" id="KW-0645">Protease</keyword>
<evidence type="ECO:0000256" key="1">
    <source>
        <dbReference type="ARBA" id="ARBA00010233"/>
    </source>
</evidence>
<comment type="similarity">
    <text evidence="1">Belongs to the peptidase S66 family.</text>
</comment>
<keyword evidence="5" id="KW-0121">Carboxypeptidase</keyword>
<dbReference type="PANTHER" id="PTHR30237:SF6">
    <property type="entry name" value="CARBOXYPEPTIDASE YOCD-RELATED"/>
    <property type="match status" value="1"/>
</dbReference>
<dbReference type="InterPro" id="IPR029062">
    <property type="entry name" value="Class_I_gatase-like"/>
</dbReference>
<dbReference type="PIRSF" id="PIRSF028757">
    <property type="entry name" value="LD-carboxypeptidase"/>
    <property type="match status" value="1"/>
</dbReference>
<evidence type="ECO:0000313" key="6">
    <source>
        <dbReference type="Proteomes" id="UP000031563"/>
    </source>
</evidence>
<reference evidence="5" key="1">
    <citation type="submission" date="2015-02" db="EMBL/GenBank/DDBJ databases">
        <title>Genome Assembly of Bacillaceae bacterium MTCC 8252.</title>
        <authorList>
            <person name="Verma A."/>
            <person name="Khatri I."/>
            <person name="Mual P."/>
            <person name="Subramanian S."/>
            <person name="Krishnamurthi S."/>
        </authorList>
    </citation>
    <scope>NUCLEOTIDE SEQUENCE [LARGE SCALE GENOMIC DNA]</scope>
    <source>
        <strain evidence="5">MTCC 8252</strain>
    </source>
</reference>